<comment type="function">
    <text evidence="5">This is one of the proteins that binds to the 5S RNA in the ribosome where it forms part of the central protuberance.</text>
</comment>
<keyword evidence="4 5" id="KW-0687">Ribonucleoprotein</keyword>
<dbReference type="InterPro" id="IPR020057">
    <property type="entry name" value="Ribosomal_bL25_b-dom"/>
</dbReference>
<evidence type="ECO:0000256" key="3">
    <source>
        <dbReference type="ARBA" id="ARBA00022980"/>
    </source>
</evidence>
<keyword evidence="1 5" id="KW-0699">rRNA-binding</keyword>
<comment type="caution">
    <text evidence="9">The sequence shown here is derived from an EMBL/GenBank/DDBJ whole genome shotgun (WGS) entry which is preliminary data.</text>
</comment>
<keyword evidence="3 5" id="KW-0689">Ribosomal protein</keyword>
<dbReference type="AlphaFoldDB" id="A0A9D2KGK3"/>
<dbReference type="GO" id="GO:0003735">
    <property type="term" value="F:structural constituent of ribosome"/>
    <property type="evidence" value="ECO:0007669"/>
    <property type="project" value="InterPro"/>
</dbReference>
<dbReference type="InterPro" id="IPR029751">
    <property type="entry name" value="Ribosomal_L25_dom"/>
</dbReference>
<dbReference type="InterPro" id="IPR020056">
    <property type="entry name" value="Rbsml_bL25/Gln-tRNA_synth_N"/>
</dbReference>
<proteinExistence type="inferred from homology"/>
<comment type="similarity">
    <text evidence="5">Belongs to the bacterial ribosomal protein bL25 family. CTC subfamily.</text>
</comment>
<evidence type="ECO:0000256" key="1">
    <source>
        <dbReference type="ARBA" id="ARBA00022730"/>
    </source>
</evidence>
<dbReference type="InterPro" id="IPR011035">
    <property type="entry name" value="Ribosomal_bL25/Gln-tRNA_synth"/>
</dbReference>
<protein>
    <recommendedName>
        <fullName evidence="5">Large ribosomal subunit protein bL25</fullName>
    </recommendedName>
    <alternativeName>
        <fullName evidence="5">General stress protein CTC</fullName>
    </alternativeName>
</protein>
<organism evidence="9 10">
    <name type="scientific">Candidatus Microbacterium stercoravium</name>
    <dbReference type="NCBI Taxonomy" id="2838697"/>
    <lineage>
        <taxon>Bacteria</taxon>
        <taxon>Bacillati</taxon>
        <taxon>Actinomycetota</taxon>
        <taxon>Actinomycetes</taxon>
        <taxon>Micrococcales</taxon>
        <taxon>Microbacteriaceae</taxon>
        <taxon>Microbacterium</taxon>
    </lineage>
</organism>
<dbReference type="NCBIfam" id="NF004131">
    <property type="entry name" value="PRK05618.2-1"/>
    <property type="match status" value="1"/>
</dbReference>
<keyword evidence="2 5" id="KW-0694">RNA-binding</keyword>
<dbReference type="GO" id="GO:0022625">
    <property type="term" value="C:cytosolic large ribosomal subunit"/>
    <property type="evidence" value="ECO:0007669"/>
    <property type="project" value="TreeGrafter"/>
</dbReference>
<dbReference type="PANTHER" id="PTHR33284:SF1">
    <property type="entry name" value="RIBOSOMAL PROTEIN L25_GLN-TRNA SYNTHETASE, ANTI-CODON-BINDING DOMAIN-CONTAINING PROTEIN"/>
    <property type="match status" value="1"/>
</dbReference>
<evidence type="ECO:0000313" key="9">
    <source>
        <dbReference type="EMBL" id="HJA04814.1"/>
    </source>
</evidence>
<accession>A0A9D2KGK3</accession>
<dbReference type="GO" id="GO:0008097">
    <property type="term" value="F:5S rRNA binding"/>
    <property type="evidence" value="ECO:0007669"/>
    <property type="project" value="InterPro"/>
</dbReference>
<dbReference type="GO" id="GO:0006412">
    <property type="term" value="P:translation"/>
    <property type="evidence" value="ECO:0007669"/>
    <property type="project" value="UniProtKB-UniRule"/>
</dbReference>
<reference evidence="9" key="2">
    <citation type="submission" date="2021-04" db="EMBL/GenBank/DDBJ databases">
        <authorList>
            <person name="Gilroy R."/>
        </authorList>
    </citation>
    <scope>NUCLEOTIDE SEQUENCE</scope>
    <source>
        <strain evidence="9">ChiHjej8B7-3636</strain>
    </source>
</reference>
<dbReference type="Proteomes" id="UP000824220">
    <property type="component" value="Unassembled WGS sequence"/>
</dbReference>
<sequence>MSDENKLSAEIRTEFGKGFARRLRAAGKIPAVVYGHGSDVRHVALPAHETGLIVRYANAIITLDIDGEQQIVFVKDVQRDPVRSIIEHIDLVTIKRGEKIEVEVPLLTEGETFSGTYMTMSANTIRVLVDALTIPEHITVDVEGLEDGAQLYAKDVTLPKGAELLDDPELHLISVTANATSDEEDEAAESAEAVAENAAE</sequence>
<dbReference type="HAMAP" id="MF_01334">
    <property type="entry name" value="Ribosomal_bL25_CTC"/>
    <property type="match status" value="1"/>
</dbReference>
<dbReference type="PANTHER" id="PTHR33284">
    <property type="entry name" value="RIBOSOMAL PROTEIN L25/GLN-TRNA SYNTHETASE, ANTI-CODON-BINDING DOMAIN-CONTAINING PROTEIN"/>
    <property type="match status" value="1"/>
</dbReference>
<feature type="region of interest" description="Disordered" evidence="6">
    <location>
        <begin position="179"/>
        <end position="200"/>
    </location>
</feature>
<name>A0A9D2KGK3_9MICO</name>
<dbReference type="Gene3D" id="2.170.120.20">
    <property type="entry name" value="Ribosomal protein L25, beta domain"/>
    <property type="match status" value="1"/>
</dbReference>
<dbReference type="CDD" id="cd00495">
    <property type="entry name" value="Ribosomal_L25_TL5_CTC"/>
    <property type="match status" value="1"/>
</dbReference>
<reference evidence="9" key="1">
    <citation type="journal article" date="2021" name="PeerJ">
        <title>Extensive microbial diversity within the chicken gut microbiome revealed by metagenomics and culture.</title>
        <authorList>
            <person name="Gilroy R."/>
            <person name="Ravi A."/>
            <person name="Getino M."/>
            <person name="Pursley I."/>
            <person name="Horton D.L."/>
            <person name="Alikhan N.F."/>
            <person name="Baker D."/>
            <person name="Gharbi K."/>
            <person name="Hall N."/>
            <person name="Watson M."/>
            <person name="Adriaenssens E.M."/>
            <person name="Foster-Nyarko E."/>
            <person name="Jarju S."/>
            <person name="Secka A."/>
            <person name="Antonio M."/>
            <person name="Oren A."/>
            <person name="Chaudhuri R.R."/>
            <person name="La Ragione R."/>
            <person name="Hildebrand F."/>
            <person name="Pallen M.J."/>
        </authorList>
    </citation>
    <scope>NUCLEOTIDE SEQUENCE</scope>
    <source>
        <strain evidence="9">ChiHjej8B7-3636</strain>
    </source>
</reference>
<dbReference type="SUPFAM" id="SSF50715">
    <property type="entry name" value="Ribosomal protein L25-like"/>
    <property type="match status" value="1"/>
</dbReference>
<dbReference type="InterPro" id="IPR001021">
    <property type="entry name" value="Ribosomal_bL25_long"/>
</dbReference>
<feature type="domain" description="Large ribosomal subunit protein bL25 beta" evidence="8">
    <location>
        <begin position="99"/>
        <end position="177"/>
    </location>
</feature>
<evidence type="ECO:0000313" key="10">
    <source>
        <dbReference type="Proteomes" id="UP000824220"/>
    </source>
</evidence>
<gene>
    <name evidence="5" type="primary">rplY</name>
    <name evidence="5" type="synonym">ctc</name>
    <name evidence="9" type="ORF">H9800_08135</name>
</gene>
<evidence type="ECO:0000256" key="4">
    <source>
        <dbReference type="ARBA" id="ARBA00023274"/>
    </source>
</evidence>
<dbReference type="NCBIfam" id="TIGR00731">
    <property type="entry name" value="bL25_bact_ctc"/>
    <property type="match status" value="1"/>
</dbReference>
<evidence type="ECO:0000259" key="8">
    <source>
        <dbReference type="Pfam" id="PF14693"/>
    </source>
</evidence>
<feature type="domain" description="Large ribosomal subunit protein bL25 L25" evidence="7">
    <location>
        <begin position="7"/>
        <end position="91"/>
    </location>
</feature>
<evidence type="ECO:0000256" key="6">
    <source>
        <dbReference type="SAM" id="MobiDB-lite"/>
    </source>
</evidence>
<dbReference type="Pfam" id="PF14693">
    <property type="entry name" value="Ribosomal_TL5_C"/>
    <property type="match status" value="1"/>
</dbReference>
<evidence type="ECO:0000259" key="7">
    <source>
        <dbReference type="Pfam" id="PF01386"/>
    </source>
</evidence>
<evidence type="ECO:0000256" key="2">
    <source>
        <dbReference type="ARBA" id="ARBA00022884"/>
    </source>
</evidence>
<dbReference type="InterPro" id="IPR020930">
    <property type="entry name" value="Ribosomal_uL5_bac-type"/>
</dbReference>
<dbReference type="Gene3D" id="2.40.240.10">
    <property type="entry name" value="Ribosomal Protein L25, Chain P"/>
    <property type="match status" value="1"/>
</dbReference>
<dbReference type="EMBL" id="DXAM01000114">
    <property type="protein sequence ID" value="HJA04814.1"/>
    <property type="molecule type" value="Genomic_DNA"/>
</dbReference>
<evidence type="ECO:0000256" key="5">
    <source>
        <dbReference type="HAMAP-Rule" id="MF_01334"/>
    </source>
</evidence>
<dbReference type="InterPro" id="IPR037121">
    <property type="entry name" value="Ribosomal_bL25_C"/>
</dbReference>
<comment type="subunit">
    <text evidence="5">Part of the 50S ribosomal subunit; part of the 5S rRNA/L5/L18/L25 subcomplex. Contacts the 5S rRNA. Binds to the 5S rRNA independently of L5 and L18.</text>
</comment>
<dbReference type="Pfam" id="PF01386">
    <property type="entry name" value="Ribosomal_L25p"/>
    <property type="match status" value="1"/>
</dbReference>
<feature type="compositionally biased region" description="Low complexity" evidence="6">
    <location>
        <begin position="190"/>
        <end position="200"/>
    </location>
</feature>